<dbReference type="PANTHER" id="PTHR43037:SF1">
    <property type="entry name" value="BLL1128 PROTEIN"/>
    <property type="match status" value="1"/>
</dbReference>
<keyword evidence="5" id="KW-1185">Reference proteome</keyword>
<dbReference type="Proteomes" id="UP000318053">
    <property type="component" value="Unassembled WGS sequence"/>
</dbReference>
<gene>
    <name evidence="4" type="ORF">CA85_16570</name>
</gene>
<protein>
    <submittedName>
        <fullName evidence="4">Alpha/beta hydrolase family protein</fullName>
    </submittedName>
</protein>
<reference evidence="4 5" key="1">
    <citation type="submission" date="2019-02" db="EMBL/GenBank/DDBJ databases">
        <title>Deep-cultivation of Planctomycetes and their phenomic and genomic characterization uncovers novel biology.</title>
        <authorList>
            <person name="Wiegand S."/>
            <person name="Jogler M."/>
            <person name="Boedeker C."/>
            <person name="Pinto D."/>
            <person name="Vollmers J."/>
            <person name="Rivas-Marin E."/>
            <person name="Kohn T."/>
            <person name="Peeters S.H."/>
            <person name="Heuer A."/>
            <person name="Rast P."/>
            <person name="Oberbeckmann S."/>
            <person name="Bunk B."/>
            <person name="Jeske O."/>
            <person name="Meyerdierks A."/>
            <person name="Storesund J.E."/>
            <person name="Kallscheuer N."/>
            <person name="Luecker S."/>
            <person name="Lage O.M."/>
            <person name="Pohl T."/>
            <person name="Merkel B.J."/>
            <person name="Hornburger P."/>
            <person name="Mueller R.-W."/>
            <person name="Bruemmer F."/>
            <person name="Labrenz M."/>
            <person name="Spormann A.M."/>
            <person name="Op Den Camp H."/>
            <person name="Overmann J."/>
            <person name="Amann R."/>
            <person name="Jetten M.S.M."/>
            <person name="Mascher T."/>
            <person name="Medema M.H."/>
            <person name="Devos D.P."/>
            <person name="Kaster A.-K."/>
            <person name="Ovreas L."/>
            <person name="Rohde M."/>
            <person name="Galperin M.Y."/>
            <person name="Jogler C."/>
        </authorList>
    </citation>
    <scope>NUCLEOTIDE SEQUENCE [LARGE SCALE GENOMIC DNA]</scope>
    <source>
        <strain evidence="4 5">CA85</strain>
    </source>
</reference>
<sequence>MMSCSVRRRIYRAIGLAVAGMVVVLGQPQRCPAEQLITLRNGVTLQGIYIELPTLNHNSASLGADGGIQTRPIWMIDDGLRRTYVHRRGMVNNEPVEVPDLGLRMEFPQPIPQGANEVGALGQILGVTPLNEFGRRQMSVRGTDGSPTIIYQGLTELTSRYAKLEALKSDSPMQLDMRVATESIDTPALQRIFGRLLDQDDPDARLEEVRFFIEAERYGDARRELQAILQQFPEQQELKPQLTALVERQAMQLFEQAQLRRESGQPALASAILNNFPLGRVGRVTRLRVEDELGEIRKLQTQRDDAVANLRKLVDELAPADQNALAGVVDEIDQHLSPNTLSRLSDFIRLGENETIPVQRRVALAVAGWILGSGSGEQNLVIVISWVEVRDLVAKYLAHPDPEVRAVLMENLRVLEGASAEAIAKMLPLMPPPLASDQAIAIHRGAEAAEAESEASSFHVPVGAVADELVHGMYHIGPDEEAFEAAQAADPMAVPDAAYLVQLPPEYDPLREYPCIVALHAAGAPAETQLNWWAGVATERFLSPVQDDRADPASAAVGAGDESEPGDREAQGEMASPQSKAMRLGHAARNGFIVVTPRWTRGGQQSYEYTMREHDAVLRSVRGAMRRFSIDADRIFIGGHGAGGTAAWDIALSHPDIWAGMIAIGAEPRKTLLHYDVNAVYVPTYLVMGEKDGRPLKRNGAVYDDYMTYQHDAMVVMYRGRGKEFFYEESERIYDWMKTPEHRRADFPQEIDVVTMRQGDRFFWWLEWDESLPETVINPILWEEAKRIKAAKVDARIGANNEIQISQAPAIAFTIWLSPQMPLDFRSQIAVRYRGQRGNFRFTGEFETMLEDVRSRADRKRPFWGRVKIP</sequence>
<dbReference type="OrthoDB" id="1955879at2"/>
<organism evidence="4 5">
    <name type="scientific">Allorhodopirellula solitaria</name>
    <dbReference type="NCBI Taxonomy" id="2527987"/>
    <lineage>
        <taxon>Bacteria</taxon>
        <taxon>Pseudomonadati</taxon>
        <taxon>Planctomycetota</taxon>
        <taxon>Planctomycetia</taxon>
        <taxon>Pirellulales</taxon>
        <taxon>Pirellulaceae</taxon>
        <taxon>Allorhodopirellula</taxon>
    </lineage>
</organism>
<dbReference type="GO" id="GO:0016787">
    <property type="term" value="F:hydrolase activity"/>
    <property type="evidence" value="ECO:0007669"/>
    <property type="project" value="UniProtKB-KW"/>
</dbReference>
<evidence type="ECO:0000256" key="2">
    <source>
        <dbReference type="SAM" id="Coils"/>
    </source>
</evidence>
<comment type="caution">
    <text evidence="4">The sequence shown here is derived from an EMBL/GenBank/DDBJ whole genome shotgun (WGS) entry which is preliminary data.</text>
</comment>
<keyword evidence="2" id="KW-0175">Coiled coil</keyword>
<evidence type="ECO:0000256" key="1">
    <source>
        <dbReference type="ARBA" id="ARBA00022729"/>
    </source>
</evidence>
<evidence type="ECO:0000313" key="4">
    <source>
        <dbReference type="EMBL" id="TWT73190.1"/>
    </source>
</evidence>
<dbReference type="Gene3D" id="3.40.50.1820">
    <property type="entry name" value="alpha/beta hydrolase"/>
    <property type="match status" value="1"/>
</dbReference>
<feature type="coiled-coil region" evidence="2">
    <location>
        <begin position="289"/>
        <end position="316"/>
    </location>
</feature>
<accession>A0A5C5YCT4</accession>
<evidence type="ECO:0000313" key="5">
    <source>
        <dbReference type="Proteomes" id="UP000318053"/>
    </source>
</evidence>
<keyword evidence="1" id="KW-0732">Signal</keyword>
<dbReference type="InterPro" id="IPR029058">
    <property type="entry name" value="AB_hydrolase_fold"/>
</dbReference>
<dbReference type="EMBL" id="SJPK01000003">
    <property type="protein sequence ID" value="TWT73190.1"/>
    <property type="molecule type" value="Genomic_DNA"/>
</dbReference>
<dbReference type="AlphaFoldDB" id="A0A5C5YCT4"/>
<dbReference type="PANTHER" id="PTHR43037">
    <property type="entry name" value="UNNAMED PRODUCT-RELATED"/>
    <property type="match status" value="1"/>
</dbReference>
<proteinExistence type="predicted"/>
<keyword evidence="4" id="KW-0378">Hydrolase</keyword>
<dbReference type="Gene3D" id="1.25.40.10">
    <property type="entry name" value="Tetratricopeptide repeat domain"/>
    <property type="match status" value="1"/>
</dbReference>
<evidence type="ECO:0000256" key="3">
    <source>
        <dbReference type="SAM" id="MobiDB-lite"/>
    </source>
</evidence>
<dbReference type="SUPFAM" id="SSF53474">
    <property type="entry name" value="alpha/beta-Hydrolases"/>
    <property type="match status" value="1"/>
</dbReference>
<dbReference type="InterPro" id="IPR011990">
    <property type="entry name" value="TPR-like_helical_dom_sf"/>
</dbReference>
<name>A0A5C5YCT4_9BACT</name>
<feature type="region of interest" description="Disordered" evidence="3">
    <location>
        <begin position="545"/>
        <end position="581"/>
    </location>
</feature>
<dbReference type="RefSeq" id="WP_146390746.1">
    <property type="nucleotide sequence ID" value="NZ_SJPK01000003.1"/>
</dbReference>
<dbReference type="InterPro" id="IPR050955">
    <property type="entry name" value="Plant_Biomass_Hydrol_Est"/>
</dbReference>